<evidence type="ECO:0000259" key="1">
    <source>
        <dbReference type="PROSITE" id="PS50995"/>
    </source>
</evidence>
<feature type="domain" description="HTH marR-type" evidence="1">
    <location>
        <begin position="1"/>
        <end position="141"/>
    </location>
</feature>
<protein>
    <submittedName>
        <fullName evidence="2">MarR family transcriptional regulator</fullName>
    </submittedName>
</protein>
<dbReference type="PANTHER" id="PTHR33164">
    <property type="entry name" value="TRANSCRIPTIONAL REGULATOR, MARR FAMILY"/>
    <property type="match status" value="1"/>
</dbReference>
<dbReference type="SMART" id="SM00347">
    <property type="entry name" value="HTH_MARR"/>
    <property type="match status" value="1"/>
</dbReference>
<dbReference type="AlphaFoldDB" id="A0A345T382"/>
<dbReference type="SUPFAM" id="SSF46785">
    <property type="entry name" value="Winged helix' DNA-binding domain"/>
    <property type="match status" value="1"/>
</dbReference>
<dbReference type="KEGG" id="stri:C7M71_026575"/>
<dbReference type="InterPro" id="IPR036390">
    <property type="entry name" value="WH_DNA-bd_sf"/>
</dbReference>
<dbReference type="PANTHER" id="PTHR33164:SF43">
    <property type="entry name" value="HTH-TYPE TRANSCRIPTIONAL REPRESSOR YETL"/>
    <property type="match status" value="1"/>
</dbReference>
<sequence>MSEYLDACLRLARAQALLVKRFDHQLGGLHGLSFADFLLLQQLGSAPGGRLRRVDLATALGLTASGVTRSLGPLERIGLVEREPDPRDARVAYASLTDAGRERLRHAEKAAGQLAAAVFTGEEWAAGEVSALAGYLTRLGGTGLPRQPEPTA</sequence>
<accession>A0A345T382</accession>
<dbReference type="RefSeq" id="WP_111491622.1">
    <property type="nucleotide sequence ID" value="NZ_CP031264.1"/>
</dbReference>
<dbReference type="Proteomes" id="UP000249340">
    <property type="component" value="Chromosome"/>
</dbReference>
<dbReference type="OrthoDB" id="5295456at2"/>
<keyword evidence="3" id="KW-1185">Reference proteome</keyword>
<dbReference type="PROSITE" id="PS50995">
    <property type="entry name" value="HTH_MARR_2"/>
    <property type="match status" value="1"/>
</dbReference>
<reference evidence="3" key="1">
    <citation type="submission" date="2018-07" db="EMBL/GenBank/DDBJ databases">
        <title>Streptacidiphilus bronchialis DSM 106435 chromosome.</title>
        <authorList>
            <person name="Batra D."/>
            <person name="Gulvik C.A."/>
        </authorList>
    </citation>
    <scope>NUCLEOTIDE SEQUENCE [LARGE SCALE GENOMIC DNA]</scope>
    <source>
        <strain evidence="3">DSM 106435</strain>
    </source>
</reference>
<name>A0A345T382_9ACTN</name>
<dbReference type="Gene3D" id="1.10.10.10">
    <property type="entry name" value="Winged helix-like DNA-binding domain superfamily/Winged helix DNA-binding domain"/>
    <property type="match status" value="1"/>
</dbReference>
<dbReference type="InterPro" id="IPR039422">
    <property type="entry name" value="MarR/SlyA-like"/>
</dbReference>
<gene>
    <name evidence="2" type="ORF">C7M71_026575</name>
</gene>
<dbReference type="GO" id="GO:0003700">
    <property type="term" value="F:DNA-binding transcription factor activity"/>
    <property type="evidence" value="ECO:0007669"/>
    <property type="project" value="InterPro"/>
</dbReference>
<proteinExistence type="predicted"/>
<dbReference type="GO" id="GO:0006950">
    <property type="term" value="P:response to stress"/>
    <property type="evidence" value="ECO:0007669"/>
    <property type="project" value="TreeGrafter"/>
</dbReference>
<dbReference type="EMBL" id="CP031264">
    <property type="protein sequence ID" value="AXI80437.1"/>
    <property type="molecule type" value="Genomic_DNA"/>
</dbReference>
<dbReference type="InterPro" id="IPR000835">
    <property type="entry name" value="HTH_MarR-typ"/>
</dbReference>
<evidence type="ECO:0000313" key="3">
    <source>
        <dbReference type="Proteomes" id="UP000249340"/>
    </source>
</evidence>
<organism evidence="2 3">
    <name type="scientific">Peterkaempfera bronchialis</name>
    <dbReference type="NCBI Taxonomy" id="2126346"/>
    <lineage>
        <taxon>Bacteria</taxon>
        <taxon>Bacillati</taxon>
        <taxon>Actinomycetota</taxon>
        <taxon>Actinomycetes</taxon>
        <taxon>Kitasatosporales</taxon>
        <taxon>Streptomycetaceae</taxon>
        <taxon>Peterkaempfera</taxon>
    </lineage>
</organism>
<dbReference type="InterPro" id="IPR036388">
    <property type="entry name" value="WH-like_DNA-bd_sf"/>
</dbReference>
<evidence type="ECO:0000313" key="2">
    <source>
        <dbReference type="EMBL" id="AXI80437.1"/>
    </source>
</evidence>
<dbReference type="Pfam" id="PF12802">
    <property type="entry name" value="MarR_2"/>
    <property type="match status" value="1"/>
</dbReference>